<organism evidence="1 2">
    <name type="scientific">Stenomitos frigidus AS-A4</name>
    <dbReference type="NCBI Taxonomy" id="2933935"/>
    <lineage>
        <taxon>Bacteria</taxon>
        <taxon>Bacillati</taxon>
        <taxon>Cyanobacteriota</taxon>
        <taxon>Cyanophyceae</taxon>
        <taxon>Leptolyngbyales</taxon>
        <taxon>Leptolyngbyaceae</taxon>
        <taxon>Stenomitos</taxon>
    </lineage>
</organism>
<reference evidence="1 2" key="1">
    <citation type="submission" date="2022-04" db="EMBL/GenBank/DDBJ databases">
        <title>Positive selection, recombination, and allopatry shape intraspecific diversity of widespread and dominant cyanobacteria.</title>
        <authorList>
            <person name="Wei J."/>
            <person name="Shu W."/>
            <person name="Hu C."/>
        </authorList>
    </citation>
    <scope>NUCLEOTIDE SEQUENCE [LARGE SCALE GENOMIC DNA]</scope>
    <source>
        <strain evidence="1 2">AS-A4</strain>
    </source>
</reference>
<comment type="caution">
    <text evidence="1">The sequence shown here is derived from an EMBL/GenBank/DDBJ whole genome shotgun (WGS) entry which is preliminary data.</text>
</comment>
<evidence type="ECO:0000313" key="1">
    <source>
        <dbReference type="EMBL" id="MEP1061830.1"/>
    </source>
</evidence>
<name>A0ABV0KU66_9CYAN</name>
<protein>
    <recommendedName>
        <fullName evidence="3">DUF4145 domain-containing protein</fullName>
    </recommendedName>
</protein>
<dbReference type="RefSeq" id="WP_242033466.1">
    <property type="nucleotide sequence ID" value="NZ_JAMPLM010000045.1"/>
</dbReference>
<dbReference type="Proteomes" id="UP001476950">
    <property type="component" value="Unassembled WGS sequence"/>
</dbReference>
<proteinExistence type="predicted"/>
<accession>A0ABV0KU66</accession>
<dbReference type="EMBL" id="JAMPLM010000045">
    <property type="protein sequence ID" value="MEP1061830.1"/>
    <property type="molecule type" value="Genomic_DNA"/>
</dbReference>
<keyword evidence="2" id="KW-1185">Reference proteome</keyword>
<gene>
    <name evidence="1" type="ORF">NDI38_26005</name>
</gene>
<sequence>MNYDEWLLNVKSLLDQVIPLTSSHRKLIDENKSFGHAQTYTKARLSVLRAMRKDFELGFLGENLAAQIEAAVASDYLGQAENLLAEGQPGKYDHVPAAVLAGAVLEKALRTLCGNQQPPLLTIDDHGRLLTLNRLIPDLKKAGVYNELMAKQLLAWADIRNKAAHGEFDQFTREQVGLMVQGIGHFLAQHMF</sequence>
<evidence type="ECO:0000313" key="2">
    <source>
        <dbReference type="Proteomes" id="UP001476950"/>
    </source>
</evidence>
<evidence type="ECO:0008006" key="3">
    <source>
        <dbReference type="Google" id="ProtNLM"/>
    </source>
</evidence>